<protein>
    <recommendedName>
        <fullName evidence="2">FHA domain-containing protein</fullName>
    </recommendedName>
</protein>
<dbReference type="Pfam" id="PF00498">
    <property type="entry name" value="FHA"/>
    <property type="match status" value="1"/>
</dbReference>
<dbReference type="SMART" id="SM00240">
    <property type="entry name" value="FHA"/>
    <property type="match status" value="1"/>
</dbReference>
<dbReference type="Proteomes" id="UP001151516">
    <property type="component" value="Unassembled WGS sequence"/>
</dbReference>
<evidence type="ECO:0000313" key="4">
    <source>
        <dbReference type="Proteomes" id="UP001151516"/>
    </source>
</evidence>
<sequence>MALAATQAAPTMDARLHIGNDRADAGDVEAEWKQALSGKTIMGLSGRTVTIGRGSSNMVHIGSKTTAVSRRHASIVESGSGGFELCISGLNGVRVNGELHVAGARVGLHSNDELNFVGIRFRFRAAERVDAGDDWWPAPVRKRAADAGPRTSLSKRVRGLASEAGGVYQNSTDTLVGSEDAPFVDDLPPSSPPPMPLLDFDESVCGDEPELGDELPEPARPAALKAAVDKENAAPAKPNVAPAKPPKRAKAAAPRAKRDDDMMASLRELLGIVDPSECLADSIDSDTEAFLTAAPAQPLGLAHAGSLADLLVESMVFSARTSHTISDLLRDVAPADADARNWRHHVTWTLFHTRCFGRVERRVKDASDRRAEDRWYYDAAADACPVRRANFGGLARTARRCTLRDTQYFFKQVPKLPSFRYK</sequence>
<keyword evidence="4" id="KW-1185">Reference proteome</keyword>
<dbReference type="PROSITE" id="PS50006">
    <property type="entry name" value="FHA_DOMAIN"/>
    <property type="match status" value="1"/>
</dbReference>
<accession>A0A9W8L1M4</accession>
<dbReference type="Gene3D" id="2.60.200.20">
    <property type="match status" value="1"/>
</dbReference>
<name>A0A9W8L1M4_9FUNG</name>
<dbReference type="EMBL" id="JANBTX010000167">
    <property type="protein sequence ID" value="KAJ2685159.1"/>
    <property type="molecule type" value="Genomic_DNA"/>
</dbReference>
<feature type="compositionally biased region" description="Low complexity" evidence="1">
    <location>
        <begin position="233"/>
        <end position="242"/>
    </location>
</feature>
<feature type="region of interest" description="Disordered" evidence="1">
    <location>
        <begin position="230"/>
        <end position="258"/>
    </location>
</feature>
<feature type="domain" description="FHA" evidence="2">
    <location>
        <begin position="49"/>
        <end position="100"/>
    </location>
</feature>
<dbReference type="CDD" id="cd00060">
    <property type="entry name" value="FHA"/>
    <property type="match status" value="1"/>
</dbReference>
<reference evidence="3" key="1">
    <citation type="submission" date="2022-07" db="EMBL/GenBank/DDBJ databases">
        <title>Phylogenomic reconstructions and comparative analyses of Kickxellomycotina fungi.</title>
        <authorList>
            <person name="Reynolds N.K."/>
            <person name="Stajich J.E."/>
            <person name="Barry K."/>
            <person name="Grigoriev I.V."/>
            <person name="Crous P."/>
            <person name="Smith M.E."/>
        </authorList>
    </citation>
    <scope>NUCLEOTIDE SEQUENCE</scope>
    <source>
        <strain evidence="3">CBS 109367</strain>
    </source>
</reference>
<dbReference type="InterPro" id="IPR000253">
    <property type="entry name" value="FHA_dom"/>
</dbReference>
<dbReference type="SUPFAM" id="SSF49879">
    <property type="entry name" value="SMAD/FHA domain"/>
    <property type="match status" value="1"/>
</dbReference>
<proteinExistence type="predicted"/>
<evidence type="ECO:0000313" key="3">
    <source>
        <dbReference type="EMBL" id="KAJ2685159.1"/>
    </source>
</evidence>
<dbReference type="InterPro" id="IPR008984">
    <property type="entry name" value="SMAD_FHA_dom_sf"/>
</dbReference>
<gene>
    <name evidence="3" type="ORF">IWW39_004464</name>
</gene>
<organism evidence="3 4">
    <name type="scientific">Coemansia spiralis</name>
    <dbReference type="NCBI Taxonomy" id="417178"/>
    <lineage>
        <taxon>Eukaryota</taxon>
        <taxon>Fungi</taxon>
        <taxon>Fungi incertae sedis</taxon>
        <taxon>Zoopagomycota</taxon>
        <taxon>Kickxellomycotina</taxon>
        <taxon>Kickxellomycetes</taxon>
        <taxon>Kickxellales</taxon>
        <taxon>Kickxellaceae</taxon>
        <taxon>Coemansia</taxon>
    </lineage>
</organism>
<dbReference type="OrthoDB" id="5348546at2759"/>
<evidence type="ECO:0000259" key="2">
    <source>
        <dbReference type="PROSITE" id="PS50006"/>
    </source>
</evidence>
<comment type="caution">
    <text evidence="3">The sequence shown here is derived from an EMBL/GenBank/DDBJ whole genome shotgun (WGS) entry which is preliminary data.</text>
</comment>
<dbReference type="AlphaFoldDB" id="A0A9W8L1M4"/>
<evidence type="ECO:0000256" key="1">
    <source>
        <dbReference type="SAM" id="MobiDB-lite"/>
    </source>
</evidence>